<evidence type="ECO:0000256" key="3">
    <source>
        <dbReference type="SAM" id="Phobius"/>
    </source>
</evidence>
<name>A0ABM1EPD3_PRICU</name>
<sequence>MDPDAEVSVASVAAGLKGCYTSLMISGSLPSLVVLASLFFLCVRGDCPVDQFLCSDGNCISSTSVCNHKPDCPHGEDERNQCGTMCDFETPCDWKATNVVTRQGWSQGFELTQVGDDIDGPTKDYMPGTDKGHFMYLAYKANIQVQLISPWYGGSGPECRLSFALQMVGENTIGSLNVLLATPNVTRIIRSFTKSSSSPLRNPHSSLKPM</sequence>
<evidence type="ECO:0000313" key="6">
    <source>
        <dbReference type="RefSeq" id="XP_014674054.1"/>
    </source>
</evidence>
<dbReference type="SMART" id="SM00192">
    <property type="entry name" value="LDLa"/>
    <property type="match status" value="1"/>
</dbReference>
<organism evidence="5 6">
    <name type="scientific">Priapulus caudatus</name>
    <name type="common">Priapulid worm</name>
    <dbReference type="NCBI Taxonomy" id="37621"/>
    <lineage>
        <taxon>Eukaryota</taxon>
        <taxon>Metazoa</taxon>
        <taxon>Ecdysozoa</taxon>
        <taxon>Scalidophora</taxon>
        <taxon>Priapulida</taxon>
        <taxon>Priapulimorpha</taxon>
        <taxon>Priapulimorphida</taxon>
        <taxon>Priapulidae</taxon>
        <taxon>Priapulus</taxon>
    </lineage>
</organism>
<reference evidence="6" key="1">
    <citation type="submission" date="2025-08" db="UniProtKB">
        <authorList>
            <consortium name="RefSeq"/>
        </authorList>
    </citation>
    <scope>IDENTIFICATION</scope>
</reference>
<dbReference type="PROSITE" id="PS01209">
    <property type="entry name" value="LDLRA_1"/>
    <property type="match status" value="1"/>
</dbReference>
<dbReference type="InterPro" id="IPR002172">
    <property type="entry name" value="LDrepeatLR_classA_rpt"/>
</dbReference>
<dbReference type="Pfam" id="PF00629">
    <property type="entry name" value="MAM"/>
    <property type="match status" value="1"/>
</dbReference>
<dbReference type="CDD" id="cd00112">
    <property type="entry name" value="LDLa"/>
    <property type="match status" value="1"/>
</dbReference>
<dbReference type="SUPFAM" id="SSF57424">
    <property type="entry name" value="LDL receptor-like module"/>
    <property type="match status" value="1"/>
</dbReference>
<dbReference type="Gene3D" id="2.60.120.200">
    <property type="match status" value="1"/>
</dbReference>
<feature type="domain" description="MAM" evidence="4">
    <location>
        <begin position="84"/>
        <end position="137"/>
    </location>
</feature>
<feature type="disulfide bond" evidence="2">
    <location>
        <begin position="47"/>
        <end position="59"/>
    </location>
</feature>
<dbReference type="SUPFAM" id="SSF49899">
    <property type="entry name" value="Concanavalin A-like lectins/glucanases"/>
    <property type="match status" value="1"/>
</dbReference>
<accession>A0ABM1EPD3</accession>
<dbReference type="Proteomes" id="UP000695022">
    <property type="component" value="Unplaced"/>
</dbReference>
<dbReference type="GeneID" id="106814272"/>
<protein>
    <submittedName>
        <fullName evidence="6">MAM and LDL-receptor class A domain-containing protein 2-like</fullName>
    </submittedName>
</protein>
<dbReference type="PROSITE" id="PS50060">
    <property type="entry name" value="MAM_2"/>
    <property type="match status" value="1"/>
</dbReference>
<keyword evidence="3" id="KW-1133">Transmembrane helix</keyword>
<evidence type="ECO:0000256" key="2">
    <source>
        <dbReference type="PROSITE-ProRule" id="PRU00124"/>
    </source>
</evidence>
<dbReference type="InterPro" id="IPR013320">
    <property type="entry name" value="ConA-like_dom_sf"/>
</dbReference>
<dbReference type="InterPro" id="IPR036055">
    <property type="entry name" value="LDL_receptor-like_sf"/>
</dbReference>
<dbReference type="PROSITE" id="PS50068">
    <property type="entry name" value="LDLRA_2"/>
    <property type="match status" value="1"/>
</dbReference>
<dbReference type="Gene3D" id="4.10.400.10">
    <property type="entry name" value="Low-density Lipoprotein Receptor"/>
    <property type="match status" value="1"/>
</dbReference>
<keyword evidence="1 2" id="KW-1015">Disulfide bond</keyword>
<dbReference type="InterPro" id="IPR000998">
    <property type="entry name" value="MAM_dom"/>
</dbReference>
<feature type="disulfide bond" evidence="2">
    <location>
        <begin position="54"/>
        <end position="72"/>
    </location>
</feature>
<keyword evidence="3" id="KW-0812">Transmembrane</keyword>
<keyword evidence="5" id="KW-1185">Reference proteome</keyword>
<dbReference type="RefSeq" id="XP_014674054.1">
    <property type="nucleotide sequence ID" value="XM_014818568.1"/>
</dbReference>
<gene>
    <name evidence="6" type="primary">LOC106814272</name>
</gene>
<dbReference type="InterPro" id="IPR023415">
    <property type="entry name" value="LDLR_class-A_CS"/>
</dbReference>
<feature type="transmembrane region" description="Helical" evidence="3">
    <location>
        <begin position="20"/>
        <end position="43"/>
    </location>
</feature>
<keyword evidence="3" id="KW-0472">Membrane</keyword>
<dbReference type="Pfam" id="PF00057">
    <property type="entry name" value="Ldl_recept_a"/>
    <property type="match status" value="1"/>
</dbReference>
<evidence type="ECO:0000259" key="4">
    <source>
        <dbReference type="PROSITE" id="PS50060"/>
    </source>
</evidence>
<proteinExistence type="predicted"/>
<evidence type="ECO:0000256" key="1">
    <source>
        <dbReference type="ARBA" id="ARBA00023157"/>
    </source>
</evidence>
<evidence type="ECO:0000313" key="5">
    <source>
        <dbReference type="Proteomes" id="UP000695022"/>
    </source>
</evidence>
<comment type="caution">
    <text evidence="2">Lacks conserved residue(s) required for the propagation of feature annotation.</text>
</comment>